<proteinExistence type="predicted"/>
<dbReference type="OrthoDB" id="6431331at2759"/>
<name>A0A1Y3BNH4_EURMA</name>
<dbReference type="Gene3D" id="3.40.50.1820">
    <property type="entry name" value="alpha/beta hydrolase"/>
    <property type="match status" value="1"/>
</dbReference>
<feature type="region of interest" description="Disordered" evidence="1">
    <location>
        <begin position="191"/>
        <end position="218"/>
    </location>
</feature>
<sequence length="218" mass="25915">SSIYPTVRLLCDQNDVHVNAVAFFNPVGHRRIQAMRPAWFTEGSVKIYQNKFGRTVYQIFGKGFIKTTGTVTVRPDSMNNVMLSAQTMRYSNYKQLEKYLRKLKENQIPTLWVCGDNDRLVEKEIFYEMIDMMDGKECNWQKYDCNDQQDSNIRILFFEQGGHYTFHKYSNEVIKECDKFLNQILHQRNIKHPQHHHHHHHHKIHRNSNSSNNNNNKS</sequence>
<protein>
    <submittedName>
        <fullName evidence="2">DUF1057 domain containing protein</fullName>
    </submittedName>
</protein>
<organism evidence="2 3">
    <name type="scientific">Euroglyphus maynei</name>
    <name type="common">Mayne's house dust mite</name>
    <dbReference type="NCBI Taxonomy" id="6958"/>
    <lineage>
        <taxon>Eukaryota</taxon>
        <taxon>Metazoa</taxon>
        <taxon>Ecdysozoa</taxon>
        <taxon>Arthropoda</taxon>
        <taxon>Chelicerata</taxon>
        <taxon>Arachnida</taxon>
        <taxon>Acari</taxon>
        <taxon>Acariformes</taxon>
        <taxon>Sarcoptiformes</taxon>
        <taxon>Astigmata</taxon>
        <taxon>Psoroptidia</taxon>
        <taxon>Analgoidea</taxon>
        <taxon>Pyroglyphidae</taxon>
        <taxon>Pyroglyphinae</taxon>
        <taxon>Euroglyphus</taxon>
    </lineage>
</organism>
<dbReference type="InterPro" id="IPR029058">
    <property type="entry name" value="AB_hydrolase_fold"/>
</dbReference>
<evidence type="ECO:0000313" key="3">
    <source>
        <dbReference type="Proteomes" id="UP000194236"/>
    </source>
</evidence>
<dbReference type="PANTHER" id="PTHR47533:SF4">
    <property type="entry name" value="AB HYDROLASE-1 DOMAIN-CONTAINING PROTEIN"/>
    <property type="match status" value="1"/>
</dbReference>
<dbReference type="AlphaFoldDB" id="A0A1Y3BNH4"/>
<feature type="non-terminal residue" evidence="2">
    <location>
        <position position="1"/>
    </location>
</feature>
<dbReference type="Proteomes" id="UP000194236">
    <property type="component" value="Unassembled WGS sequence"/>
</dbReference>
<dbReference type="EMBL" id="MUJZ01015096">
    <property type="protein sequence ID" value="OTF81146.1"/>
    <property type="molecule type" value="Genomic_DNA"/>
</dbReference>
<dbReference type="InterPro" id="IPR010463">
    <property type="entry name" value="DUF1057"/>
</dbReference>
<accession>A0A1Y3BNH4</accession>
<feature type="compositionally biased region" description="Low complexity" evidence="1">
    <location>
        <begin position="207"/>
        <end position="218"/>
    </location>
</feature>
<reference evidence="2 3" key="1">
    <citation type="submission" date="2017-03" db="EMBL/GenBank/DDBJ databases">
        <title>Genome Survey of Euroglyphus maynei.</title>
        <authorList>
            <person name="Arlian L.G."/>
            <person name="Morgan M.S."/>
            <person name="Rider S.D."/>
        </authorList>
    </citation>
    <scope>NUCLEOTIDE SEQUENCE [LARGE SCALE GENOMIC DNA]</scope>
    <source>
        <strain evidence="2">Arlian Lab</strain>
        <tissue evidence="2">Whole body</tissue>
    </source>
</reference>
<evidence type="ECO:0000256" key="1">
    <source>
        <dbReference type="SAM" id="MobiDB-lite"/>
    </source>
</evidence>
<gene>
    <name evidence="2" type="ORF">BLA29_002005</name>
</gene>
<evidence type="ECO:0000313" key="2">
    <source>
        <dbReference type="EMBL" id="OTF81146.1"/>
    </source>
</evidence>
<dbReference type="SUPFAM" id="SSF53474">
    <property type="entry name" value="alpha/beta-Hydrolases"/>
    <property type="match status" value="1"/>
</dbReference>
<dbReference type="Pfam" id="PF06342">
    <property type="entry name" value="DUF1057"/>
    <property type="match status" value="1"/>
</dbReference>
<comment type="caution">
    <text evidence="2">The sequence shown here is derived from an EMBL/GenBank/DDBJ whole genome shotgun (WGS) entry which is preliminary data.</text>
</comment>
<dbReference type="PANTHER" id="PTHR47533">
    <property type="entry name" value="PROTEIN CBG21859"/>
    <property type="match status" value="1"/>
</dbReference>
<feature type="compositionally biased region" description="Basic residues" evidence="1">
    <location>
        <begin position="191"/>
        <end position="206"/>
    </location>
</feature>
<keyword evidence="3" id="KW-1185">Reference proteome</keyword>